<dbReference type="RefSeq" id="XP_049310429.1">
    <property type="nucleotide sequence ID" value="XM_049454472.1"/>
</dbReference>
<feature type="region of interest" description="Disordered" evidence="1">
    <location>
        <begin position="1"/>
        <end position="22"/>
    </location>
</feature>
<feature type="region of interest" description="Disordered" evidence="1">
    <location>
        <begin position="196"/>
        <end position="231"/>
    </location>
</feature>
<organism evidence="2 3">
    <name type="scientific">Bactrocera dorsalis</name>
    <name type="common">Oriental fruit fly</name>
    <name type="synonym">Dacus dorsalis</name>
    <dbReference type="NCBI Taxonomy" id="27457"/>
    <lineage>
        <taxon>Eukaryota</taxon>
        <taxon>Metazoa</taxon>
        <taxon>Ecdysozoa</taxon>
        <taxon>Arthropoda</taxon>
        <taxon>Hexapoda</taxon>
        <taxon>Insecta</taxon>
        <taxon>Pterygota</taxon>
        <taxon>Neoptera</taxon>
        <taxon>Endopterygota</taxon>
        <taxon>Diptera</taxon>
        <taxon>Brachycera</taxon>
        <taxon>Muscomorpha</taxon>
        <taxon>Tephritoidea</taxon>
        <taxon>Tephritidae</taxon>
        <taxon>Bactrocera</taxon>
        <taxon>Bactrocera</taxon>
    </lineage>
</organism>
<feature type="compositionally biased region" description="Low complexity" evidence="1">
    <location>
        <begin position="273"/>
        <end position="282"/>
    </location>
</feature>
<dbReference type="GeneID" id="125778112"/>
<sequence length="352" mass="40571">MSNSATASHAQNNRCSPTSCNQNTNRRVIAPIVQQTPHASPPSGRGIRHNNSQSQVCRAVVRSARTPEKRHSTNQLLKRDRYYYQVNPQTRWYTIYERVPYFRWEPRLSGVYNSPYPHYIHLPQQQGQQGEDKEHHLLPLPPLKPDEAQLPHLTSLLEKENHQQQLQAQQLQQQEKYTQQAFQQQQHLQQQLHLSHQQQQLQQKHQHQQHQQSIIQHQQEVPQQQQQHQLPQSQFIYPQASALATSATYDPYDYHQSAAQSPVTLTPPPSPPQYSQLPPYSQTVQLPPYTQSPAQLPQPQLVQSSLSPSLPASQLPPQYSHSSSAAEQPPNLQFYNCNCHGTYLPYEQLPPN</sequence>
<evidence type="ECO:0000313" key="2">
    <source>
        <dbReference type="Proteomes" id="UP001652620"/>
    </source>
</evidence>
<reference evidence="3" key="2">
    <citation type="submission" date="2025-08" db="UniProtKB">
        <authorList>
            <consortium name="RefSeq"/>
        </authorList>
    </citation>
    <scope>IDENTIFICATION</scope>
    <source>
        <tissue evidence="3">Adult</tissue>
    </source>
</reference>
<protein>
    <submittedName>
        <fullName evidence="3">Signal transducer and activator of transcription C-like</fullName>
    </submittedName>
</protein>
<evidence type="ECO:0000256" key="1">
    <source>
        <dbReference type="SAM" id="MobiDB-lite"/>
    </source>
</evidence>
<accession>A0ABM3JMI3</accession>
<dbReference type="Proteomes" id="UP001652620">
    <property type="component" value="Chromosome 1"/>
</dbReference>
<reference evidence="2" key="1">
    <citation type="submission" date="2025-05" db="UniProtKB">
        <authorList>
            <consortium name="RefSeq"/>
        </authorList>
    </citation>
    <scope>NUCLEOTIDE SEQUENCE [LARGE SCALE GENOMIC DNA]</scope>
</reference>
<keyword evidence="2" id="KW-1185">Reference proteome</keyword>
<name>A0ABM3JMI3_BACDO</name>
<feature type="region of interest" description="Disordered" evidence="1">
    <location>
        <begin position="122"/>
        <end position="148"/>
    </location>
</feature>
<feature type="compositionally biased region" description="Low complexity" evidence="1">
    <location>
        <begin position="291"/>
        <end position="320"/>
    </location>
</feature>
<evidence type="ECO:0000313" key="3">
    <source>
        <dbReference type="RefSeq" id="XP_049310429.1"/>
    </source>
</evidence>
<gene>
    <name evidence="3" type="primary">LOC125778112</name>
</gene>
<proteinExistence type="predicted"/>
<feature type="region of interest" description="Disordered" evidence="1">
    <location>
        <begin position="259"/>
        <end position="327"/>
    </location>
</feature>